<dbReference type="OrthoDB" id="1117670at2"/>
<dbReference type="Pfam" id="PF14054">
    <property type="entry name" value="DUF4249"/>
    <property type="match status" value="1"/>
</dbReference>
<evidence type="ECO:0008006" key="3">
    <source>
        <dbReference type="Google" id="ProtNLM"/>
    </source>
</evidence>
<dbReference type="EMBL" id="FOLE01000009">
    <property type="protein sequence ID" value="SFC76343.1"/>
    <property type="molecule type" value="Genomic_DNA"/>
</dbReference>
<evidence type="ECO:0000313" key="1">
    <source>
        <dbReference type="EMBL" id="SFC76343.1"/>
    </source>
</evidence>
<dbReference type="PROSITE" id="PS51257">
    <property type="entry name" value="PROKAR_LIPOPROTEIN"/>
    <property type="match status" value="1"/>
</dbReference>
<dbReference type="RefSeq" id="WP_091514695.1">
    <property type="nucleotide sequence ID" value="NZ_FOLE01000009.1"/>
</dbReference>
<organism evidence="1 2">
    <name type="scientific">Flexibacter flexilis DSM 6793</name>
    <dbReference type="NCBI Taxonomy" id="927664"/>
    <lineage>
        <taxon>Bacteria</taxon>
        <taxon>Pseudomonadati</taxon>
        <taxon>Bacteroidota</taxon>
        <taxon>Cytophagia</taxon>
        <taxon>Cytophagales</taxon>
        <taxon>Flexibacteraceae</taxon>
        <taxon>Flexibacter</taxon>
    </lineage>
</organism>
<dbReference type="Proteomes" id="UP000199514">
    <property type="component" value="Unassembled WGS sequence"/>
</dbReference>
<proteinExistence type="predicted"/>
<dbReference type="STRING" id="927664.SAMN05421780_109125"/>
<protein>
    <recommendedName>
        <fullName evidence="3">DUF4249 domain-containing protein</fullName>
    </recommendedName>
</protein>
<name>A0A1I1M175_9BACT</name>
<dbReference type="InterPro" id="IPR025345">
    <property type="entry name" value="DUF4249"/>
</dbReference>
<keyword evidence="2" id="KW-1185">Reference proteome</keyword>
<evidence type="ECO:0000313" key="2">
    <source>
        <dbReference type="Proteomes" id="UP000199514"/>
    </source>
</evidence>
<reference evidence="1 2" key="1">
    <citation type="submission" date="2016-10" db="EMBL/GenBank/DDBJ databases">
        <authorList>
            <person name="de Groot N.N."/>
        </authorList>
    </citation>
    <scope>NUCLEOTIDE SEQUENCE [LARGE SCALE GENOMIC DNA]</scope>
    <source>
        <strain evidence="1 2">DSM 6793</strain>
    </source>
</reference>
<gene>
    <name evidence="1" type="ORF">SAMN05421780_109125</name>
</gene>
<sequence>MKNIKFYFQLLAVLVAFSSCDDVIDLDLNDGPIQLVVDGQLDNSAAQPDTILLKWTGSYFVNKPLPAATGATVKVNSSDGATYVFAETAEKSGKYVNQTFVGEVGKTYTINISNVQGNGYESETFTAASLLKRVPPIDSLKTNYRPENTGIYDKGYYIQYFGPEPVGSGDYYRFKMYVNGKLRNQPSDLAFTSDQLVDGNYIDDLELSSEPCEEGDTVKIETLSLTDDTYQFYLELQSQMQSGGGPFSPPFANVRTNIVNSNASSNKKAVGYFRCVGLSSASIICKP</sequence>
<accession>A0A1I1M175</accession>
<dbReference type="AlphaFoldDB" id="A0A1I1M175"/>